<evidence type="ECO:0000313" key="2">
    <source>
        <dbReference type="EMBL" id="NDK37829.1"/>
    </source>
</evidence>
<feature type="transmembrane region" description="Helical" evidence="1">
    <location>
        <begin position="32"/>
        <end position="51"/>
    </location>
</feature>
<gene>
    <name evidence="2" type="ORF">DT603_03125</name>
</gene>
<proteinExistence type="predicted"/>
<dbReference type="InterPro" id="IPR021834">
    <property type="entry name" value="DUF3426"/>
</dbReference>
<comment type="caution">
    <text evidence="2">The sequence shown here is derived from an EMBL/GenBank/DDBJ whole genome shotgun (WGS) entry which is preliminary data.</text>
</comment>
<name>A0ABX0A8G7_9GAMM</name>
<dbReference type="Proteomes" id="UP001429354">
    <property type="component" value="Unassembled WGS sequence"/>
</dbReference>
<reference evidence="2 3" key="1">
    <citation type="submission" date="2018-07" db="EMBL/GenBank/DDBJ databases">
        <title>Whole genome Sequencing of Pseudoxanthomonas gei KCTC 32298 (T).</title>
        <authorList>
            <person name="Kumar S."/>
            <person name="Bansal K."/>
            <person name="Kaur A."/>
            <person name="Patil P."/>
            <person name="Sharma S."/>
            <person name="Patil P.B."/>
        </authorList>
    </citation>
    <scope>NUCLEOTIDE SEQUENCE [LARGE SCALE GENOMIC DNA]</scope>
    <source>
        <strain evidence="2 3">KCTC 32298</strain>
    </source>
</reference>
<keyword evidence="1" id="KW-0812">Transmembrane</keyword>
<evidence type="ECO:0000256" key="1">
    <source>
        <dbReference type="SAM" id="Phobius"/>
    </source>
</evidence>
<evidence type="ECO:0000313" key="3">
    <source>
        <dbReference type="Proteomes" id="UP001429354"/>
    </source>
</evidence>
<keyword evidence="1" id="KW-0472">Membrane</keyword>
<dbReference type="EMBL" id="QOVG01000002">
    <property type="protein sequence ID" value="NDK37829.1"/>
    <property type="molecule type" value="Genomic_DNA"/>
</dbReference>
<keyword evidence="1" id="KW-1133">Transmembrane helix</keyword>
<accession>A0ABX0A8G7</accession>
<keyword evidence="3" id="KW-1185">Reference proteome</keyword>
<dbReference type="Pfam" id="PF11906">
    <property type="entry name" value="DUF3426"/>
    <property type="match status" value="1"/>
</dbReference>
<organism evidence="2 3">
    <name type="scientific">Pseudoxanthomonas gei</name>
    <dbReference type="NCBI Taxonomy" id="1383030"/>
    <lineage>
        <taxon>Bacteria</taxon>
        <taxon>Pseudomonadati</taxon>
        <taxon>Pseudomonadota</taxon>
        <taxon>Gammaproteobacteria</taxon>
        <taxon>Lysobacterales</taxon>
        <taxon>Lysobacteraceae</taxon>
        <taxon>Pseudoxanthomonas</taxon>
    </lineage>
</organism>
<sequence length="181" mass="19502">MPQPPAAELSREPAPSFMRSSSRAAVPRTAKWQWVAVFALAVMLMTQVLVADRARLAADAGWRPLVLTLCNVLGCSVPDWHQPGAISMLSRDVSPIAGSAGGLNVRATFRNDARWPQPWPVLLLSLSDADGRVLGSRAFLPGEYLGAEATQTALAPGQSARIALQLREPNPDVVAFSFDFR</sequence>
<protein>
    <submittedName>
        <fullName evidence="2">DUF3426 domain-containing protein</fullName>
    </submittedName>
</protein>